<dbReference type="Proteomes" id="UP001530315">
    <property type="component" value="Unassembled WGS sequence"/>
</dbReference>
<comment type="caution">
    <text evidence="2">The sequence shown here is derived from an EMBL/GenBank/DDBJ whole genome shotgun (WGS) entry which is preliminary data.</text>
</comment>
<accession>A0ABD3P5Z6</accession>
<evidence type="ECO:0000256" key="1">
    <source>
        <dbReference type="SAM" id="Coils"/>
    </source>
</evidence>
<sequence length="258" mass="29455">MSSGPDDPTALCFTWNNPDLTRDLMLQDGASTGKEDTSFKLMSRDQHEQVVGGQDTIDVSTILDTTYDVLCAKGEKSFAEYMKVISTGEKDSHFDGQNNREQASLVDVIAADANINISLMKSDVDTALLDTQSSQGQLMNYRDFIEKKRKQRLQCLRDLKEHCCTCQGPHISKPPFSHGKDYRREPTHSQNQDDECLFLKKTRSELKWLDETLGNYCKNNERFELEIERRKAEAQSRKENMKEALANSLRLMEIADSR</sequence>
<name>A0ABD3P5Z6_9STRA</name>
<dbReference type="AlphaFoldDB" id="A0ABD3P5Z6"/>
<reference evidence="2 3" key="1">
    <citation type="submission" date="2024-10" db="EMBL/GenBank/DDBJ databases">
        <title>Updated reference genomes for cyclostephanoid diatoms.</title>
        <authorList>
            <person name="Roberts W.R."/>
            <person name="Alverson A.J."/>
        </authorList>
    </citation>
    <scope>NUCLEOTIDE SEQUENCE [LARGE SCALE GENOMIC DNA]</scope>
    <source>
        <strain evidence="2 3">AJA276-08</strain>
    </source>
</reference>
<feature type="coiled-coil region" evidence="1">
    <location>
        <begin position="224"/>
        <end position="251"/>
    </location>
</feature>
<proteinExistence type="predicted"/>
<protein>
    <submittedName>
        <fullName evidence="2">Uncharacterized protein</fullName>
    </submittedName>
</protein>
<organism evidence="2 3">
    <name type="scientific">Stephanodiscus triporus</name>
    <dbReference type="NCBI Taxonomy" id="2934178"/>
    <lineage>
        <taxon>Eukaryota</taxon>
        <taxon>Sar</taxon>
        <taxon>Stramenopiles</taxon>
        <taxon>Ochrophyta</taxon>
        <taxon>Bacillariophyta</taxon>
        <taxon>Coscinodiscophyceae</taxon>
        <taxon>Thalassiosirophycidae</taxon>
        <taxon>Stephanodiscales</taxon>
        <taxon>Stephanodiscaceae</taxon>
        <taxon>Stephanodiscus</taxon>
    </lineage>
</organism>
<keyword evidence="1" id="KW-0175">Coiled coil</keyword>
<evidence type="ECO:0000313" key="2">
    <source>
        <dbReference type="EMBL" id="KAL3781920.1"/>
    </source>
</evidence>
<gene>
    <name evidence="2" type="ORF">ACHAW5_003796</name>
</gene>
<keyword evidence="3" id="KW-1185">Reference proteome</keyword>
<evidence type="ECO:0000313" key="3">
    <source>
        <dbReference type="Proteomes" id="UP001530315"/>
    </source>
</evidence>
<dbReference type="EMBL" id="JALLAZ020001044">
    <property type="protein sequence ID" value="KAL3781920.1"/>
    <property type="molecule type" value="Genomic_DNA"/>
</dbReference>